<accession>A0AAW2Y0P6</accession>
<dbReference type="InterPro" id="IPR004843">
    <property type="entry name" value="Calcineurin-like_PHP"/>
</dbReference>
<keyword evidence="7 10" id="KW-0732">Signal</keyword>
<feature type="domain" description="Purple acid phosphatase Fn3-like" evidence="14">
    <location>
        <begin position="75"/>
        <end position="156"/>
    </location>
</feature>
<evidence type="ECO:0000256" key="10">
    <source>
        <dbReference type="RuleBase" id="RU361203"/>
    </source>
</evidence>
<keyword evidence="9" id="KW-0325">Glycoprotein</keyword>
<evidence type="ECO:0000256" key="7">
    <source>
        <dbReference type="ARBA" id="ARBA00022729"/>
    </source>
</evidence>
<dbReference type="CDD" id="cd00839">
    <property type="entry name" value="MPP_PAPs"/>
    <property type="match status" value="1"/>
</dbReference>
<feature type="domain" description="Calcineurin-like phosphoesterase" evidence="11">
    <location>
        <begin position="302"/>
        <end position="516"/>
    </location>
</feature>
<dbReference type="SUPFAM" id="SSF56300">
    <property type="entry name" value="Metallo-dependent phosphatases"/>
    <property type="match status" value="1"/>
</dbReference>
<feature type="chain" id="PRO_5043087594" description="Purple acid phosphatase" evidence="10">
    <location>
        <begin position="27"/>
        <end position="595"/>
    </location>
</feature>
<reference evidence="15" key="2">
    <citation type="journal article" date="2024" name="Plant">
        <title>Genomic evolution and insights into agronomic trait innovations of Sesamum species.</title>
        <authorList>
            <person name="Miao H."/>
            <person name="Wang L."/>
            <person name="Qu L."/>
            <person name="Liu H."/>
            <person name="Sun Y."/>
            <person name="Le M."/>
            <person name="Wang Q."/>
            <person name="Wei S."/>
            <person name="Zheng Y."/>
            <person name="Lin W."/>
            <person name="Duan Y."/>
            <person name="Cao H."/>
            <person name="Xiong S."/>
            <person name="Wang X."/>
            <person name="Wei L."/>
            <person name="Li C."/>
            <person name="Ma Q."/>
            <person name="Ju M."/>
            <person name="Zhao R."/>
            <person name="Li G."/>
            <person name="Mu C."/>
            <person name="Tian Q."/>
            <person name="Mei H."/>
            <person name="Zhang T."/>
            <person name="Gao T."/>
            <person name="Zhang H."/>
        </authorList>
    </citation>
    <scope>NUCLEOTIDE SEQUENCE</scope>
    <source>
        <strain evidence="15">KEN1</strain>
    </source>
</reference>
<dbReference type="SUPFAM" id="SSF49363">
    <property type="entry name" value="Purple acid phosphatase, N-terminal domain"/>
    <property type="match status" value="1"/>
</dbReference>
<dbReference type="Pfam" id="PF00149">
    <property type="entry name" value="Metallophos"/>
    <property type="match status" value="1"/>
</dbReference>
<dbReference type="AlphaFoldDB" id="A0AAW2Y0P6"/>
<feature type="domain" description="Purple acid phosphatase C-terminal" evidence="12">
    <location>
        <begin position="548"/>
        <end position="594"/>
    </location>
</feature>
<dbReference type="EMBL" id="JACGWN010000002">
    <property type="protein sequence ID" value="KAL0458966.1"/>
    <property type="molecule type" value="Genomic_DNA"/>
</dbReference>
<dbReference type="InterPro" id="IPR041792">
    <property type="entry name" value="MPP_PAP"/>
</dbReference>
<dbReference type="Pfam" id="PF17808">
    <property type="entry name" value="fn3_PAP"/>
    <property type="match status" value="1"/>
</dbReference>
<dbReference type="Gene3D" id="2.60.40.380">
    <property type="entry name" value="Purple acid phosphatase-like, N-terminal"/>
    <property type="match status" value="1"/>
</dbReference>
<evidence type="ECO:0000259" key="12">
    <source>
        <dbReference type="Pfam" id="PF14008"/>
    </source>
</evidence>
<evidence type="ECO:0000256" key="1">
    <source>
        <dbReference type="ARBA" id="ARBA00001947"/>
    </source>
</evidence>
<evidence type="ECO:0000256" key="2">
    <source>
        <dbReference type="ARBA" id="ARBA00001962"/>
    </source>
</evidence>
<sequence length="595" mass="66032">MPSAAFRVFRFFLQLVFIIIVSPANSLTLSSSSSSLPESLLQLRNHTAISEFRVVNRRHLINCPDKNPYLQVNISSDNLSDDEYVTVNITGVLLPSSSDWVAMISPSHSNVKTCIENAIKYEQTGDFSSLPLLCHYPVKAQYVSNDPDYLNCSKKECKKHRVRAVWWWISDTLHFERSLPVAFANPNNPLYAHISSTDSTGTSMRLTWVSGDEKPQQVQYGNGQKATSSVSTFSQADMCTSSLFESPAIDFGWHDPGYIHSAVMTGLNPSTTYSYKYGSDSVGWSDEVTLRTPPAGGSNELTFLAYGDMGKAPLDSSVEHYIQPGSVSVTKAMADEVSSGGIDSIFHIGDISYATGFLVEWDFFLNLISPLASQVSYMTAIGNHERDYMNSGSVYITPDSGGECGVPYETYFPMPTAAQDKPWYSIEQGSVHFTVISTEHNWSVNSEQYEWMNKDMAAVDRTRTPWLIFAGHRPMYTSSPGLPILPSVDTEFVDAVEPLLLANKVDLALFGHVHNYERTCAVYQQTCKAMPMKDPNGVDTYDNANYSAPVHAVIGMAGFTLDSFSKNDNSWSLCRISEFGYVRTHATKEELTVEL</sequence>
<evidence type="ECO:0000256" key="9">
    <source>
        <dbReference type="ARBA" id="ARBA00023180"/>
    </source>
</evidence>
<dbReference type="InterPro" id="IPR025733">
    <property type="entry name" value="PAPs_C"/>
</dbReference>
<evidence type="ECO:0000256" key="8">
    <source>
        <dbReference type="ARBA" id="ARBA00022833"/>
    </source>
</evidence>
<dbReference type="Gene3D" id="3.60.21.10">
    <property type="match status" value="1"/>
</dbReference>
<dbReference type="GO" id="GO:0046872">
    <property type="term" value="F:metal ion binding"/>
    <property type="evidence" value="ECO:0007669"/>
    <property type="project" value="InterPro"/>
</dbReference>
<comment type="catalytic activity">
    <reaction evidence="10">
        <text>a phosphate monoester + H2O = an alcohol + phosphate</text>
        <dbReference type="Rhea" id="RHEA:15017"/>
        <dbReference type="ChEBI" id="CHEBI:15377"/>
        <dbReference type="ChEBI" id="CHEBI:30879"/>
        <dbReference type="ChEBI" id="CHEBI:43474"/>
        <dbReference type="ChEBI" id="CHEBI:67140"/>
        <dbReference type="EC" id="3.1.3.2"/>
    </reaction>
</comment>
<feature type="domain" description="Purple acid phosphatase N-terminal" evidence="13">
    <location>
        <begin position="192"/>
        <end position="292"/>
    </location>
</feature>
<feature type="signal peptide" evidence="10">
    <location>
        <begin position="1"/>
        <end position="26"/>
    </location>
</feature>
<evidence type="ECO:0000256" key="6">
    <source>
        <dbReference type="ARBA" id="ARBA00022525"/>
    </source>
</evidence>
<name>A0AAW2Y0P6_9LAMI</name>
<organism evidence="15">
    <name type="scientific">Sesamum latifolium</name>
    <dbReference type="NCBI Taxonomy" id="2727402"/>
    <lineage>
        <taxon>Eukaryota</taxon>
        <taxon>Viridiplantae</taxon>
        <taxon>Streptophyta</taxon>
        <taxon>Embryophyta</taxon>
        <taxon>Tracheophyta</taxon>
        <taxon>Spermatophyta</taxon>
        <taxon>Magnoliopsida</taxon>
        <taxon>eudicotyledons</taxon>
        <taxon>Gunneridae</taxon>
        <taxon>Pentapetalae</taxon>
        <taxon>asterids</taxon>
        <taxon>lamiids</taxon>
        <taxon>Lamiales</taxon>
        <taxon>Pedaliaceae</taxon>
        <taxon>Sesamum</taxon>
    </lineage>
</organism>
<evidence type="ECO:0000256" key="4">
    <source>
        <dbReference type="ARBA" id="ARBA00008723"/>
    </source>
</evidence>
<comment type="subcellular location">
    <subcellularLocation>
        <location evidence="3">Secreted</location>
    </subcellularLocation>
</comment>
<dbReference type="PANTHER" id="PTHR45778">
    <property type="entry name" value="PURPLE ACID PHOSPHATASE-RELATED"/>
    <property type="match status" value="1"/>
</dbReference>
<dbReference type="GO" id="GO:0003993">
    <property type="term" value="F:acid phosphatase activity"/>
    <property type="evidence" value="ECO:0007669"/>
    <property type="project" value="UniProtKB-EC"/>
</dbReference>
<comment type="subunit">
    <text evidence="5">Homodimer.</text>
</comment>
<evidence type="ECO:0000259" key="14">
    <source>
        <dbReference type="Pfam" id="PF17808"/>
    </source>
</evidence>
<keyword evidence="10" id="KW-0378">Hydrolase</keyword>
<protein>
    <recommendedName>
        <fullName evidence="10">Purple acid phosphatase</fullName>
        <ecNumber evidence="10">3.1.3.2</ecNumber>
    </recommendedName>
</protein>
<comment type="cofactor">
    <cofactor evidence="1">
        <name>Zn(2+)</name>
        <dbReference type="ChEBI" id="CHEBI:29105"/>
    </cofactor>
</comment>
<dbReference type="InterPro" id="IPR008963">
    <property type="entry name" value="Purple_acid_Pase-like_N"/>
</dbReference>
<proteinExistence type="inferred from homology"/>
<keyword evidence="6" id="KW-0964">Secreted</keyword>
<comment type="caution">
    <text evidence="15">The sequence shown here is derived from an EMBL/GenBank/DDBJ whole genome shotgun (WGS) entry which is preliminary data.</text>
</comment>
<evidence type="ECO:0000259" key="11">
    <source>
        <dbReference type="Pfam" id="PF00149"/>
    </source>
</evidence>
<dbReference type="InterPro" id="IPR040974">
    <property type="entry name" value="Fn3_PAP"/>
</dbReference>
<reference evidence="15" key="1">
    <citation type="submission" date="2020-06" db="EMBL/GenBank/DDBJ databases">
        <authorList>
            <person name="Li T."/>
            <person name="Hu X."/>
            <person name="Zhang T."/>
            <person name="Song X."/>
            <person name="Zhang H."/>
            <person name="Dai N."/>
            <person name="Sheng W."/>
            <person name="Hou X."/>
            <person name="Wei L."/>
        </authorList>
    </citation>
    <scope>NUCLEOTIDE SEQUENCE</scope>
    <source>
        <strain evidence="15">KEN1</strain>
        <tissue evidence="15">Leaf</tissue>
    </source>
</reference>
<comment type="similarity">
    <text evidence="4 10">Belongs to the metallophosphoesterase superfamily. Purple acid phosphatase family.</text>
</comment>
<keyword evidence="8" id="KW-0862">Zinc</keyword>
<dbReference type="Pfam" id="PF14008">
    <property type="entry name" value="Metallophos_C"/>
    <property type="match status" value="1"/>
</dbReference>
<dbReference type="InterPro" id="IPR015914">
    <property type="entry name" value="PAPs_N"/>
</dbReference>
<evidence type="ECO:0000256" key="5">
    <source>
        <dbReference type="ARBA" id="ARBA00011738"/>
    </source>
</evidence>
<evidence type="ECO:0000259" key="13">
    <source>
        <dbReference type="Pfam" id="PF16656"/>
    </source>
</evidence>
<dbReference type="Pfam" id="PF16656">
    <property type="entry name" value="Pur_ac_phosph_N"/>
    <property type="match status" value="1"/>
</dbReference>
<gene>
    <name evidence="15" type="ORF">Slati_0523800</name>
</gene>
<comment type="cofactor">
    <cofactor evidence="2">
        <name>Fe cation</name>
        <dbReference type="ChEBI" id="CHEBI:24875"/>
    </cofactor>
</comment>
<dbReference type="PANTHER" id="PTHR45778:SF3">
    <property type="entry name" value="PURPLE ACID PHOSPHATASE"/>
    <property type="match status" value="1"/>
</dbReference>
<dbReference type="EC" id="3.1.3.2" evidence="10"/>
<dbReference type="GO" id="GO:0005576">
    <property type="term" value="C:extracellular region"/>
    <property type="evidence" value="ECO:0007669"/>
    <property type="project" value="UniProtKB-SubCell"/>
</dbReference>
<evidence type="ECO:0000256" key="3">
    <source>
        <dbReference type="ARBA" id="ARBA00004613"/>
    </source>
</evidence>
<evidence type="ECO:0000313" key="15">
    <source>
        <dbReference type="EMBL" id="KAL0458966.1"/>
    </source>
</evidence>
<dbReference type="InterPro" id="IPR029052">
    <property type="entry name" value="Metallo-depent_PP-like"/>
</dbReference>